<dbReference type="CDD" id="cd11756">
    <property type="entry name" value="GH94N_ChvB_NdvB_1_like"/>
    <property type="match status" value="1"/>
</dbReference>
<evidence type="ECO:0000313" key="8">
    <source>
        <dbReference type="Proteomes" id="UP000540787"/>
    </source>
</evidence>
<dbReference type="InterPro" id="IPR008928">
    <property type="entry name" value="6-hairpin_glycosidase_sf"/>
</dbReference>
<name>A0A7X0CEP7_9BURK</name>
<feature type="domain" description="Glycosyl hydrolase 94 supersandwich" evidence="5">
    <location>
        <begin position="1547"/>
        <end position="1795"/>
    </location>
</feature>
<dbReference type="GO" id="GO:0030246">
    <property type="term" value="F:carbohydrate binding"/>
    <property type="evidence" value="ECO:0007669"/>
    <property type="project" value="InterPro"/>
</dbReference>
<keyword evidence="4" id="KW-0472">Membrane</keyword>
<dbReference type="Gene3D" id="2.70.98.40">
    <property type="entry name" value="Glycoside hydrolase, family 65, N-terminal domain"/>
    <property type="match status" value="2"/>
</dbReference>
<dbReference type="Gene3D" id="1.50.10.140">
    <property type="match status" value="2"/>
</dbReference>
<evidence type="ECO:0000256" key="4">
    <source>
        <dbReference type="SAM" id="Phobius"/>
    </source>
</evidence>
<accession>A0A7X0CEP7</accession>
<sequence>MNVKNHNLPAGQRTPHDAARATGDDAPWRAAPLGALQRAEHARQLAARHVLQPTTAGKGGAQALRALLGTDADAIAASCDALDEAARAGFALPPAGARLLDQHHLLDAQVRLVRAGLRPVAATLPTLAPDGAVRAWRLVLDVIAHGDGRIDAGELALFVAAYQEGPQSALLCIAELDALPALMRLALIDNLRRLAARAARACAAHEQAAGWAVRLLDTAETRPGDLILLVADMMRSVEASDSFIAELARRLHGRGGAVSQVLDWLDARLADADSSIAQHTQREHSEQAEDAISAGNTLASLRLLGGIDWRAFAETHGVVDALLRTDPDGSYAAMDGATRDSYRHAIARRARAAKVDEAEVARDALTLAGTHRAPGEGGLDVRTRHVGHYLPALAHKAPVATRIGATAVLTLLLTIAILVHARQGDAGAWLLALIGLLALPGASALALSLVRMMERWRIPPVTTPRMDFSAGIPDTCRTVVAVCAQAGDAAAIERLREELEVRYLGNRDPNLRFCLLLDLPDAASETLPTDDASLAQARTAIEALNTRYAPDGDGPFMLLARPRTWSVDQQAWIGQERQRGQIADLNAWLCGARERFLLTAGNTAAGAAMRYVIALDANAGLPRDAARSLVAAMAHPLHQPVQDDSGRVLEGHGMLLPARGPAPPGHRAPRFARMGGAALDARYGWVAIHDVDAWRRACGDVVRDDGRAWPGAVERDRLRAGRVADLRVDALRPHNYGEYMLRRHRAVRAAWQSVQRLGRGPDYLEYAPARWMLFDQLRASLVAPASLALLILCWSLLAAPVFWTAAVLAVVFVPALVGMLVALGDRPLDAPWRQHLDGWVRGARLTLTRSALWAAFLPHAALVDGHALVRGLWRRHVTQRGLLDTQTAAVPGRSLEISGRAMWFPPLLAMGTATLVSFANPYALFATAPMLLVWFLSPVLAWWTGHVTRRSARLAPAQDQFLRALARRTWGFFERHGADGHGLAPHAVLEHPEPAVDARVSPDGIGLGLLATLSARDFGFLPLGGLLERSERAFASLALLERWNGHLLHWYDGATLAPLEPHHVDTAASGSLVLALRTFAVGMDELLDQPIAGAAPDGIRATLLVVREHAQGAPASFLDALDEMDGALTPERCRALDTLPGLADCLRLALANAERLIASLPEAAAAEPALLAWVERLHAGCSAQLDDLYALAPWMRAVQEYVLGASLTRIPTLRELAQLDAPATGGAGLAALVGAGRACAQERIERLAALAAAARDTARMDFGALVDPATGQLAAGYHVRDKRLDGDSCDLLASESRMASFAAVAQDQLPQQHWWSLGRPQRMAGGSTLLLSRRGAMADLLAPQLWMPVWRDTLLDAAARALVRAQAAHAKSRDVLWGFSPSRCNAVDAAARYRSGQFGLPAAALQRQRDDDLVAAPYAAALALGVTPGLASTNLRAFAAQGMLGELGLYEALDYAPSRLPQGERQVVVRAYAAHHQAMLLLALARHLLGEPMQRRFCRDPEFRAALPLLQEPVPVSGAAAERRYTGAATASQSVTARPYARVIGSEPPVLPEVQLLSNGRYHLVVASDGTGASRWDDKQITRTGIGDTGLTCHVRDVASGQVWPGVLPDSERETVFSEGRASVRCLDSGLAIHTDIVVAPDDDVELRRIRIVNQGPQAVTLELTSSVALAGPALEPGGRSHIMIEFDAPHDSLLCVTAADAPVVMHRMAVRDIAPAVTVETDRARFIGRGHDLRAPQAIGAGGALPGLVAEPDDALLALRRTVTLAPQQEITVDLVLGVAASRAMARELAARYSAGHAVDRAIDAAWTQAQAFLRRMDVSEADAQLCNRLAGCLLQPVPALRADPAVIARNVRGRADLLAYGIDGAQPVLLLQLADGPDTGLARQVLQAHTYWRNRGFAVDLLVLCDSRAVREGVMTLAMALVDPDTFDAPGGVHLFLREDVAQEDRILLRSSASVLLLSGRGDLADQLRRAARPGVALPSPLVAGATTPWMTEALPTVQPERLFDNGIGGFTPDGREYEVRSSAAVPAPQAPWANLLANPGFGSVVSERGHAVTWSGTRTARLSAGNDDVAPQDGEAFYLRDEDSGALWSPTPWPAPSPEPYLTRHGVGYTVFEHGAHGIHSALRCFVAPDVPIKYSVLRLRNDSDAPRRLSVTGFVAWQLDSVDATPGLQVVTGIDLASGALFARNAFSDDFRDQVGFFHVDAEDVAATCDRDEFIGRQGSIAQPAALGRRSLSGASGAGRTPCAALQTAITLAPGEERELVFVLGVAGPGTLDASREVQVHGGARAAAAAWERLHNWWAGTLGAVQLHSPDASLDLRINTWLPYQAISAAWGERCPATRLQSLLASVHARPELLRDALLQAARDFASAQSNLPAPAVDDFLWLPFVLTRYLAVTGDHALLAVLPFGADPGDATRLAAGDDLYQHCVHGLRGCLRFGQRGLPPAAARLHDDDATGRVESVRTGFFMATVLQRFADVADRRGDFGFATTCRGAALALRAQCEEHGWDGDWYRWTWLDSRNALGSIANAACRVELSTQGWAVQADAEHGAAALRAAAMRLVDEAHGVTLLCDPAVDGHWSERVVASPGQDHGAVALAATGFARLGDAGRAWQLAGMLDPLAPTLAPDRTADHGAPPYFLAGGVRTVAPHIGRAIGGLHTASAGATWLLAIEALLGVERNGARLHLTPHLAPGWEGFSLRYRYHSAFYEITVHAGDGMEGLLLDGQPCPDWTFEMQDDRRDHRVELWIAGTPAGA</sequence>
<keyword evidence="4" id="KW-1133">Transmembrane helix</keyword>
<reference evidence="7 8" key="1">
    <citation type="submission" date="2020-08" db="EMBL/GenBank/DDBJ databases">
        <title>The Agave Microbiome: Exploring the role of microbial communities in plant adaptations to desert environments.</title>
        <authorList>
            <person name="Partida-Martinez L.P."/>
        </authorList>
    </citation>
    <scope>NUCLEOTIDE SEQUENCE [LARGE SCALE GENOMIC DNA]</scope>
    <source>
        <strain evidence="7 8">AT3.2</strain>
    </source>
</reference>
<dbReference type="Pfam" id="PF06165">
    <property type="entry name" value="GH94_b-supersand"/>
    <property type="match status" value="2"/>
</dbReference>
<feature type="region of interest" description="Disordered" evidence="3">
    <location>
        <begin position="1"/>
        <end position="26"/>
    </location>
</feature>
<dbReference type="PANTHER" id="PTHR37469:SF2">
    <property type="entry name" value="CELLOBIONIC ACID PHOSPHORYLASE"/>
    <property type="match status" value="1"/>
</dbReference>
<dbReference type="InterPro" id="IPR037018">
    <property type="entry name" value="GH65_N"/>
</dbReference>
<evidence type="ECO:0000256" key="3">
    <source>
        <dbReference type="SAM" id="MobiDB-lite"/>
    </source>
</evidence>
<dbReference type="SUPFAM" id="SSF48208">
    <property type="entry name" value="Six-hairpin glycosidases"/>
    <property type="match status" value="1"/>
</dbReference>
<feature type="transmembrane region" description="Helical" evidence="4">
    <location>
        <begin position="924"/>
        <end position="943"/>
    </location>
</feature>
<feature type="transmembrane region" description="Helical" evidence="4">
    <location>
        <begin position="803"/>
        <end position="823"/>
    </location>
</feature>
<dbReference type="RefSeq" id="WP_229424720.1">
    <property type="nucleotide sequence ID" value="NZ_JACHBX010000002.1"/>
</dbReference>
<dbReference type="Gene3D" id="1.50.10.10">
    <property type="match status" value="1"/>
</dbReference>
<keyword evidence="8" id="KW-1185">Reference proteome</keyword>
<dbReference type="InterPro" id="IPR010383">
    <property type="entry name" value="Glyco_hydrolase_94_b-supersand"/>
</dbReference>
<feature type="domain" description="Glycosyl hydrolase 94 supersandwich" evidence="5">
    <location>
        <begin position="2019"/>
        <end position="2271"/>
    </location>
</feature>
<feature type="compositionally biased region" description="Basic and acidic residues" evidence="3">
    <location>
        <begin position="14"/>
        <end position="26"/>
    </location>
</feature>
<dbReference type="PANTHER" id="PTHR37469">
    <property type="entry name" value="CELLOBIONIC ACID PHOSPHORYLASE-RELATED"/>
    <property type="match status" value="1"/>
</dbReference>
<evidence type="ECO:0000259" key="6">
    <source>
        <dbReference type="Pfam" id="PF17167"/>
    </source>
</evidence>
<protein>
    <submittedName>
        <fullName evidence="7">Cellobiose phosphorylase</fullName>
    </submittedName>
</protein>
<dbReference type="EMBL" id="JACHBX010000002">
    <property type="protein sequence ID" value="MBB6134114.1"/>
    <property type="molecule type" value="Genomic_DNA"/>
</dbReference>
<dbReference type="Pfam" id="PF17167">
    <property type="entry name" value="Glyco_hydro_94"/>
    <property type="match status" value="1"/>
</dbReference>
<dbReference type="GO" id="GO:0016757">
    <property type="term" value="F:glycosyltransferase activity"/>
    <property type="evidence" value="ECO:0007669"/>
    <property type="project" value="UniProtKB-KW"/>
</dbReference>
<dbReference type="Gene3D" id="2.60.420.10">
    <property type="entry name" value="Maltose phosphorylase, domain 3"/>
    <property type="match status" value="1"/>
</dbReference>
<dbReference type="GO" id="GO:0005975">
    <property type="term" value="P:carbohydrate metabolic process"/>
    <property type="evidence" value="ECO:0007669"/>
    <property type="project" value="InterPro"/>
</dbReference>
<dbReference type="Proteomes" id="UP000540787">
    <property type="component" value="Unassembled WGS sequence"/>
</dbReference>
<dbReference type="SUPFAM" id="SSF74650">
    <property type="entry name" value="Galactose mutarotase-like"/>
    <property type="match status" value="2"/>
</dbReference>
<evidence type="ECO:0000256" key="1">
    <source>
        <dbReference type="ARBA" id="ARBA00022676"/>
    </source>
</evidence>
<dbReference type="InterPro" id="IPR011013">
    <property type="entry name" value="Gal_mutarotase_sf_dom"/>
</dbReference>
<dbReference type="InterPro" id="IPR052047">
    <property type="entry name" value="GH94_Enzymes"/>
</dbReference>
<dbReference type="InterPro" id="IPR012341">
    <property type="entry name" value="6hp_glycosidase-like_sf"/>
</dbReference>
<keyword evidence="1" id="KW-0328">Glycosyltransferase</keyword>
<feature type="transmembrane region" description="Helical" evidence="4">
    <location>
        <begin position="427"/>
        <end position="450"/>
    </location>
</feature>
<evidence type="ECO:0000256" key="2">
    <source>
        <dbReference type="ARBA" id="ARBA00022679"/>
    </source>
</evidence>
<feature type="transmembrane region" description="Helical" evidence="4">
    <location>
        <begin position="403"/>
        <end position="421"/>
    </location>
</feature>
<gene>
    <name evidence="7" type="ORF">HD842_002256</name>
</gene>
<feature type="transmembrane region" description="Helical" evidence="4">
    <location>
        <begin position="779"/>
        <end position="797"/>
    </location>
</feature>
<feature type="domain" description="Glycosyl hydrolase 94 catalytic" evidence="6">
    <location>
        <begin position="2381"/>
        <end position="2676"/>
    </location>
</feature>
<evidence type="ECO:0000313" key="7">
    <source>
        <dbReference type="EMBL" id="MBB6134114.1"/>
    </source>
</evidence>
<dbReference type="InterPro" id="IPR037824">
    <property type="entry name" value="GH94N_2_NdvB"/>
</dbReference>
<keyword evidence="2" id="KW-0808">Transferase</keyword>
<dbReference type="SMART" id="SM01068">
    <property type="entry name" value="CBM_X"/>
    <property type="match status" value="2"/>
</dbReference>
<proteinExistence type="predicted"/>
<evidence type="ECO:0000259" key="5">
    <source>
        <dbReference type="Pfam" id="PF06165"/>
    </source>
</evidence>
<keyword evidence="4" id="KW-0812">Transmembrane</keyword>
<dbReference type="InterPro" id="IPR033432">
    <property type="entry name" value="GH94_catalytic"/>
</dbReference>
<organism evidence="7 8">
    <name type="scientific">Massilia aurea</name>
    <dbReference type="NCBI Taxonomy" id="373040"/>
    <lineage>
        <taxon>Bacteria</taxon>
        <taxon>Pseudomonadati</taxon>
        <taxon>Pseudomonadota</taxon>
        <taxon>Betaproteobacteria</taxon>
        <taxon>Burkholderiales</taxon>
        <taxon>Oxalobacteraceae</taxon>
        <taxon>Telluria group</taxon>
        <taxon>Massilia</taxon>
    </lineage>
</organism>
<comment type="caution">
    <text evidence="7">The sequence shown here is derived from an EMBL/GenBank/DDBJ whole genome shotgun (WGS) entry which is preliminary data.</text>
</comment>